<feature type="region of interest" description="Disordered" evidence="1">
    <location>
        <begin position="59"/>
        <end position="80"/>
    </location>
</feature>
<evidence type="ECO:0000313" key="2">
    <source>
        <dbReference type="EMBL" id="AAQ54953.1"/>
    </source>
</evidence>
<dbReference type="Proteomes" id="UP000001160">
    <property type="component" value="Segment"/>
</dbReference>
<reference evidence="2 3" key="1">
    <citation type="journal article" date="2011" name="J. Bacteriol.">
        <title>Genomes and Characterization of Phages Bcep22 and BcepIL02, Founders of a Novel Phage Type in Burkholderia cenocepacia.</title>
        <authorList>
            <person name="Gill J.J."/>
            <person name="Summer E.J."/>
            <person name="Russell W.K."/>
            <person name="Cologna S.M."/>
            <person name="Carlile T.M."/>
            <person name="Fuller A.C."/>
            <person name="Kitsopoulos K."/>
            <person name="Mebane L.M."/>
            <person name="Parkinson B.N."/>
            <person name="Sullivan D."/>
            <person name="Carmody L.A."/>
            <person name="Gonzalez C.F."/>
            <person name="Lipuma J.J."/>
            <person name="Young R."/>
        </authorList>
    </citation>
    <scope>NUCLEOTIDE SEQUENCE [LARGE SCALE GENOMIC DNA]</scope>
</reference>
<feature type="compositionally biased region" description="Low complexity" evidence="1">
    <location>
        <begin position="59"/>
        <end position="68"/>
    </location>
</feature>
<evidence type="ECO:0000313" key="3">
    <source>
        <dbReference type="Proteomes" id="UP000001160"/>
    </source>
</evidence>
<name>Q6V7S5_9CAUD</name>
<keyword evidence="3" id="KW-1185">Reference proteome</keyword>
<sequence length="153" mass="16775">MSEGAVMGATGTIKTMADGTFRLVVDIEPRYAQQAFALFGAPGTPVALARLTSEAAVAQDRAQQQAAASPEPERPKGGPLARLAGQWCNDPDFWAWLRSHGRPCDNADDAAVIVRATCKIESRAELDSDDRAAHLFQEHIRSPFMLWRRREGR</sequence>
<protein>
    <submittedName>
        <fullName evidence="2">Uncharacterized protein</fullName>
    </submittedName>
</protein>
<proteinExistence type="predicted"/>
<accession>Q6V7S5</accession>
<dbReference type="EMBL" id="AY349011">
    <property type="protein sequence ID" value="AAQ54953.1"/>
    <property type="molecule type" value="Genomic_DNA"/>
</dbReference>
<dbReference type="GeneID" id="2658340"/>
<dbReference type="RefSeq" id="NP_944247.1">
    <property type="nucleotide sequence ID" value="NC_005262.3"/>
</dbReference>
<dbReference type="KEGG" id="vg:2658340"/>
<gene>
    <name evidence="2" type="ORF">Bcep22_gp19</name>
</gene>
<evidence type="ECO:0000256" key="1">
    <source>
        <dbReference type="SAM" id="MobiDB-lite"/>
    </source>
</evidence>
<organism evidence="2 3">
    <name type="scientific">Burkholderia phage Bcep22</name>
    <dbReference type="NCBI Taxonomy" id="2883944"/>
    <lineage>
        <taxon>Viruses</taxon>
        <taxon>Duplodnaviria</taxon>
        <taxon>Heunggongvirae</taxon>
        <taxon>Uroviricota</taxon>
        <taxon>Caudoviricetes</taxon>
        <taxon>Lessievirus</taxon>
        <taxon>Lessievirus bcep22</taxon>
    </lineage>
</organism>